<evidence type="ECO:0000259" key="5">
    <source>
        <dbReference type="PROSITE" id="PS51898"/>
    </source>
</evidence>
<dbReference type="SUPFAM" id="SSF56349">
    <property type="entry name" value="DNA breaking-rejoining enzymes"/>
    <property type="match status" value="1"/>
</dbReference>
<dbReference type="GO" id="GO:0006310">
    <property type="term" value="P:DNA recombination"/>
    <property type="evidence" value="ECO:0007669"/>
    <property type="project" value="UniProtKB-KW"/>
</dbReference>
<evidence type="ECO:0000256" key="3">
    <source>
        <dbReference type="ARBA" id="ARBA00023125"/>
    </source>
</evidence>
<protein>
    <submittedName>
        <fullName evidence="6">Site-specific recombinase XerD</fullName>
    </submittedName>
</protein>
<dbReference type="PANTHER" id="PTHR30629:SF6">
    <property type="entry name" value="PROPHAGE INTEGRASE INTA-RELATED"/>
    <property type="match status" value="1"/>
</dbReference>
<dbReference type="InterPro" id="IPR010998">
    <property type="entry name" value="Integrase_recombinase_N"/>
</dbReference>
<dbReference type="InterPro" id="IPR013762">
    <property type="entry name" value="Integrase-like_cat_sf"/>
</dbReference>
<comment type="similarity">
    <text evidence="1">Belongs to the 'phage' integrase family.</text>
</comment>
<reference evidence="7" key="1">
    <citation type="submission" date="2016-11" db="EMBL/GenBank/DDBJ databases">
        <authorList>
            <person name="Varghese N."/>
            <person name="Submissions S."/>
        </authorList>
    </citation>
    <scope>NUCLEOTIDE SEQUENCE [LARGE SCALE GENOMIC DNA]</scope>
    <source>
        <strain evidence="7">DSM 17456</strain>
    </source>
</reference>
<accession>A0A1N6GVJ8</accession>
<dbReference type="RefSeq" id="WP_074216628.1">
    <property type="nucleotide sequence ID" value="NZ_FSRG01000005.1"/>
</dbReference>
<dbReference type="EMBL" id="FSRG01000005">
    <property type="protein sequence ID" value="SIO11544.1"/>
    <property type="molecule type" value="Genomic_DNA"/>
</dbReference>
<dbReference type="InterPro" id="IPR050808">
    <property type="entry name" value="Phage_Integrase"/>
</dbReference>
<dbReference type="Proteomes" id="UP000184694">
    <property type="component" value="Unassembled WGS sequence"/>
</dbReference>
<dbReference type="STRING" id="1121457.SAMN02745161_1829"/>
<evidence type="ECO:0000256" key="2">
    <source>
        <dbReference type="ARBA" id="ARBA00022908"/>
    </source>
</evidence>
<dbReference type="InterPro" id="IPR011010">
    <property type="entry name" value="DNA_brk_join_enz"/>
</dbReference>
<name>A0A1N6GVJ8_9BACT</name>
<evidence type="ECO:0000313" key="7">
    <source>
        <dbReference type="Proteomes" id="UP000184694"/>
    </source>
</evidence>
<sequence>MAFQMKNGKWKGQLYYTDRNGKVHRKTKNFDRKRDALQWQTEERKKLELADQEAETKQNSFKELRVGEWAELYMEYAFNTFTEENCKLAKEKQRAFKRFFETKVVAPEMLISNVRKKDILDVFNILKQHYSGKNVDRQIKNLKASWNWGIDYLEMPEVNPFCRLPKAATTEEESHYMPPLEDMLKVLKLAAKSDEPQHYLVLFTLLMTAARRVEMRRLTWADVKFMGEQIGLRTRKRKDRIESCDLIPLAAELAVRLKEYKLQVGGKRTHVFSGIQLEAGLHMRWLKRLCAEAEIKPFGVHGIRALAGTLAHTNGACLMDVKELLRHRSTHQTDRYLRKQYRKNEAVGILSSSHQKPRTMASIAKRRMMQAQPKNINSKTYTLGLHLAG</sequence>
<feature type="domain" description="Tyr recombinase" evidence="5">
    <location>
        <begin position="172"/>
        <end position="349"/>
    </location>
</feature>
<evidence type="ECO:0000256" key="4">
    <source>
        <dbReference type="ARBA" id="ARBA00023172"/>
    </source>
</evidence>
<keyword evidence="2" id="KW-0229">DNA integration</keyword>
<dbReference type="GO" id="GO:0003677">
    <property type="term" value="F:DNA binding"/>
    <property type="evidence" value="ECO:0007669"/>
    <property type="project" value="UniProtKB-KW"/>
</dbReference>
<evidence type="ECO:0000313" key="6">
    <source>
        <dbReference type="EMBL" id="SIO11544.1"/>
    </source>
</evidence>
<keyword evidence="4" id="KW-0233">DNA recombination</keyword>
<gene>
    <name evidence="6" type="ORF">SAMN02745161_1829</name>
</gene>
<dbReference type="Gene3D" id="1.10.150.130">
    <property type="match status" value="1"/>
</dbReference>
<dbReference type="Pfam" id="PF00589">
    <property type="entry name" value="Phage_integrase"/>
    <property type="match status" value="1"/>
</dbReference>
<dbReference type="InterPro" id="IPR002104">
    <property type="entry name" value="Integrase_catalytic"/>
</dbReference>
<proteinExistence type="inferred from homology"/>
<keyword evidence="7" id="KW-1185">Reference proteome</keyword>
<dbReference type="Gene3D" id="1.10.443.10">
    <property type="entry name" value="Intergrase catalytic core"/>
    <property type="match status" value="1"/>
</dbReference>
<dbReference type="OrthoDB" id="5450216at2"/>
<keyword evidence="3" id="KW-0238">DNA-binding</keyword>
<dbReference type="AlphaFoldDB" id="A0A1N6GVJ8"/>
<dbReference type="GO" id="GO:0015074">
    <property type="term" value="P:DNA integration"/>
    <property type="evidence" value="ECO:0007669"/>
    <property type="project" value="UniProtKB-KW"/>
</dbReference>
<dbReference type="PROSITE" id="PS51898">
    <property type="entry name" value="TYR_RECOMBINASE"/>
    <property type="match status" value="1"/>
</dbReference>
<dbReference type="PANTHER" id="PTHR30629">
    <property type="entry name" value="PROPHAGE INTEGRASE"/>
    <property type="match status" value="1"/>
</dbReference>
<evidence type="ECO:0000256" key="1">
    <source>
        <dbReference type="ARBA" id="ARBA00008857"/>
    </source>
</evidence>
<organism evidence="6 7">
    <name type="scientific">Halodesulfovibrio marinisediminis DSM 17456</name>
    <dbReference type="NCBI Taxonomy" id="1121457"/>
    <lineage>
        <taxon>Bacteria</taxon>
        <taxon>Pseudomonadati</taxon>
        <taxon>Thermodesulfobacteriota</taxon>
        <taxon>Desulfovibrionia</taxon>
        <taxon>Desulfovibrionales</taxon>
        <taxon>Desulfovibrionaceae</taxon>
        <taxon>Halodesulfovibrio</taxon>
    </lineage>
</organism>